<dbReference type="Proteomes" id="UP000324632">
    <property type="component" value="Chromosome 12"/>
</dbReference>
<keyword evidence="5" id="KW-0378">Hydrolase</keyword>
<evidence type="ECO:0000256" key="1">
    <source>
        <dbReference type="ARBA" id="ARBA00001936"/>
    </source>
</evidence>
<dbReference type="AlphaFoldDB" id="A0A5A9NVV9"/>
<evidence type="ECO:0000256" key="12">
    <source>
        <dbReference type="ARBA" id="ARBA00056193"/>
    </source>
</evidence>
<dbReference type="InterPro" id="IPR015797">
    <property type="entry name" value="NUDIX_hydrolase-like_dom_sf"/>
</dbReference>
<evidence type="ECO:0000256" key="13">
    <source>
        <dbReference type="ARBA" id="ARBA00066482"/>
    </source>
</evidence>
<dbReference type="InterPro" id="IPR020084">
    <property type="entry name" value="NUDIX_hydrolase_CS"/>
</dbReference>
<dbReference type="GO" id="GO:0044715">
    <property type="term" value="F:8-oxo-dGDP phosphatase activity"/>
    <property type="evidence" value="ECO:0007669"/>
    <property type="project" value="TreeGrafter"/>
</dbReference>
<feature type="domain" description="Nudix hydrolase" evidence="18">
    <location>
        <begin position="37"/>
        <end position="175"/>
    </location>
</feature>
<dbReference type="GO" id="GO:0044716">
    <property type="term" value="F:8-oxo-GDP phosphatase activity"/>
    <property type="evidence" value="ECO:0007669"/>
    <property type="project" value="TreeGrafter"/>
</dbReference>
<comment type="similarity">
    <text evidence="3">Belongs to the Nudix hydrolase family.</text>
</comment>
<gene>
    <name evidence="19" type="ORF">E1301_Tti017552</name>
</gene>
<dbReference type="PROSITE" id="PS00893">
    <property type="entry name" value="NUDIX_BOX"/>
    <property type="match status" value="1"/>
</dbReference>
<evidence type="ECO:0000256" key="15">
    <source>
        <dbReference type="ARBA" id="ARBA00076305"/>
    </source>
</evidence>
<dbReference type="InterPro" id="IPR000086">
    <property type="entry name" value="NUDIX_hydrolase_dom"/>
</dbReference>
<reference evidence="19 20" key="1">
    <citation type="journal article" date="2019" name="Mol. Ecol. Resour.">
        <title>Chromosome-level genome assembly of Triplophysa tibetana, a fish adapted to the harsh high-altitude environment of the Tibetan Plateau.</title>
        <authorList>
            <person name="Yang X."/>
            <person name="Liu H."/>
            <person name="Ma Z."/>
            <person name="Zou Y."/>
            <person name="Zou M."/>
            <person name="Mao Y."/>
            <person name="Li X."/>
            <person name="Wang H."/>
            <person name="Chen T."/>
            <person name="Wang W."/>
            <person name="Yang R."/>
        </authorList>
    </citation>
    <scope>NUCLEOTIDE SEQUENCE [LARGE SCALE GENOMIC DNA]</scope>
    <source>
        <strain evidence="19">TTIB1903HZAU</strain>
        <tissue evidence="19">Muscle</tissue>
    </source>
</reference>
<evidence type="ECO:0000256" key="6">
    <source>
        <dbReference type="ARBA" id="ARBA00022842"/>
    </source>
</evidence>
<evidence type="ECO:0000256" key="9">
    <source>
        <dbReference type="ARBA" id="ARBA00050338"/>
    </source>
</evidence>
<dbReference type="PANTHER" id="PTHR22769:SF56">
    <property type="entry name" value="8-OXO-DGDP PHOSPHATASE NUDT18"/>
    <property type="match status" value="1"/>
</dbReference>
<comment type="caution">
    <text evidence="19">The sequence shown here is derived from an EMBL/GenBank/DDBJ whole genome shotgun (WGS) entry which is preliminary data.</text>
</comment>
<dbReference type="EC" id="3.6.1.58" evidence="13"/>
<evidence type="ECO:0000256" key="8">
    <source>
        <dbReference type="ARBA" id="ARBA00050269"/>
    </source>
</evidence>
<dbReference type="InterPro" id="IPR042970">
    <property type="entry name" value="NUDT18_NUDIX"/>
</dbReference>
<comment type="catalytic activity">
    <reaction evidence="9">
        <text>8-oxo-dADP + H2O = 8-oxo-dAMP + phosphate + H(+)</text>
        <dbReference type="Rhea" id="RHEA:35219"/>
        <dbReference type="ChEBI" id="CHEBI:15377"/>
        <dbReference type="ChEBI" id="CHEBI:15378"/>
        <dbReference type="ChEBI" id="CHEBI:43474"/>
        <dbReference type="ChEBI" id="CHEBI:71361"/>
        <dbReference type="ChEBI" id="CHEBI:71362"/>
    </reaction>
    <physiologicalReaction direction="left-to-right" evidence="9">
        <dbReference type="Rhea" id="RHEA:35220"/>
    </physiologicalReaction>
</comment>
<evidence type="ECO:0000256" key="17">
    <source>
        <dbReference type="ARBA" id="ARBA00083158"/>
    </source>
</evidence>
<dbReference type="SUPFAM" id="SSF55811">
    <property type="entry name" value="Nudix"/>
    <property type="match status" value="1"/>
</dbReference>
<sequence>MDSLDILEENVEKILKGEGLEVKEFDSARDQLQPVRLRKDVCYIVAAVIFNSKEEVLMVQEAKTECYGRWYLPAGRMEGGESILEALHREVKEEAGIDCQPITILLVQEQGPQWVRFIFLAEVTGGSLKTTAEADGESLQAQWWDRESPLPLRGRDILSLITAGLKYLQNPWFQALKPVDIPCQVICQRPLLTFVTSRSDSSEEDRLWLLLSNSKGEDASLHPHLPVEVSNKRCTVTWAVRRLVKESMSSSYSRLNVTMCGILGLQHNGRVLGKTDGICFNTLVFLEFSEEGPEIGGPPLLDGDCYRWHEVTNQPLRAKMLQRIKGGSVLPVHSL</sequence>
<comment type="cofactor">
    <cofactor evidence="2">
        <name>Mg(2+)</name>
        <dbReference type="ChEBI" id="CHEBI:18420"/>
    </cofactor>
</comment>
<keyword evidence="20" id="KW-1185">Reference proteome</keyword>
<protein>
    <recommendedName>
        <fullName evidence="14">8-oxo-dGDP phosphatase NUDT18</fullName>
        <ecNumber evidence="13">3.6.1.58</ecNumber>
    </recommendedName>
    <alternativeName>
        <fullName evidence="17">2-hydroxy-dADP phosphatase</fullName>
    </alternativeName>
    <alternativeName>
        <fullName evidence="15">7,8-dihydro-8-oxoguanine phosphatase</fullName>
    </alternativeName>
    <alternativeName>
        <fullName evidence="16">Nucleoside diphosphate-linked moiety X motif 18</fullName>
    </alternativeName>
</protein>
<dbReference type="OrthoDB" id="10005910at2759"/>
<keyword evidence="6" id="KW-0460">Magnesium</keyword>
<evidence type="ECO:0000256" key="7">
    <source>
        <dbReference type="ARBA" id="ARBA00023211"/>
    </source>
</evidence>
<evidence type="ECO:0000256" key="2">
    <source>
        <dbReference type="ARBA" id="ARBA00001946"/>
    </source>
</evidence>
<dbReference type="PROSITE" id="PS51462">
    <property type="entry name" value="NUDIX"/>
    <property type="match status" value="1"/>
</dbReference>
<evidence type="ECO:0000256" key="4">
    <source>
        <dbReference type="ARBA" id="ARBA00022723"/>
    </source>
</evidence>
<comment type="catalytic activity">
    <reaction evidence="10">
        <text>8-oxo-GDP + H2O = 8-oxo-GMP + phosphate + H(+)</text>
        <dbReference type="Rhea" id="RHEA:62356"/>
        <dbReference type="ChEBI" id="CHEBI:15377"/>
        <dbReference type="ChEBI" id="CHEBI:15378"/>
        <dbReference type="ChEBI" id="CHEBI:43474"/>
        <dbReference type="ChEBI" id="CHEBI:143554"/>
        <dbReference type="ChEBI" id="CHEBI:145694"/>
        <dbReference type="EC" id="3.6.1.58"/>
    </reaction>
    <physiologicalReaction direction="left-to-right" evidence="10">
        <dbReference type="Rhea" id="RHEA:62357"/>
    </physiologicalReaction>
</comment>
<keyword evidence="4" id="KW-0479">Metal-binding</keyword>
<organism evidence="19 20">
    <name type="scientific">Triplophysa tibetana</name>
    <dbReference type="NCBI Taxonomy" id="1572043"/>
    <lineage>
        <taxon>Eukaryota</taxon>
        <taxon>Metazoa</taxon>
        <taxon>Chordata</taxon>
        <taxon>Craniata</taxon>
        <taxon>Vertebrata</taxon>
        <taxon>Euteleostomi</taxon>
        <taxon>Actinopterygii</taxon>
        <taxon>Neopterygii</taxon>
        <taxon>Teleostei</taxon>
        <taxon>Ostariophysi</taxon>
        <taxon>Cypriniformes</taxon>
        <taxon>Nemacheilidae</taxon>
        <taxon>Triplophysa</taxon>
    </lineage>
</organism>
<evidence type="ECO:0000256" key="5">
    <source>
        <dbReference type="ARBA" id="ARBA00022801"/>
    </source>
</evidence>
<keyword evidence="7" id="KW-0464">Manganese</keyword>
<dbReference type="Gene3D" id="3.90.79.10">
    <property type="entry name" value="Nucleoside Triphosphate Pyrophosphohydrolase"/>
    <property type="match status" value="1"/>
</dbReference>
<dbReference type="Pfam" id="PF00293">
    <property type="entry name" value="NUDIX"/>
    <property type="match status" value="1"/>
</dbReference>
<evidence type="ECO:0000256" key="14">
    <source>
        <dbReference type="ARBA" id="ARBA00071481"/>
    </source>
</evidence>
<dbReference type="PANTHER" id="PTHR22769">
    <property type="entry name" value="MUTT/NUDIX HYDROLASE"/>
    <property type="match status" value="1"/>
</dbReference>
<accession>A0A5A9NVV9</accession>
<evidence type="ECO:0000313" key="19">
    <source>
        <dbReference type="EMBL" id="KAA0713743.1"/>
    </source>
</evidence>
<dbReference type="CDD" id="cd04671">
    <property type="entry name" value="NUDIX_8DGDPP_Nudt18"/>
    <property type="match status" value="1"/>
</dbReference>
<dbReference type="GO" id="GO:0046872">
    <property type="term" value="F:metal ion binding"/>
    <property type="evidence" value="ECO:0007669"/>
    <property type="project" value="UniProtKB-KW"/>
</dbReference>
<proteinExistence type="inferred from homology"/>
<evidence type="ECO:0000259" key="18">
    <source>
        <dbReference type="PROSITE" id="PS51462"/>
    </source>
</evidence>
<evidence type="ECO:0000256" key="16">
    <source>
        <dbReference type="ARBA" id="ARBA00080473"/>
    </source>
</evidence>
<evidence type="ECO:0000256" key="10">
    <source>
        <dbReference type="ARBA" id="ARBA00051185"/>
    </source>
</evidence>
<dbReference type="FunFam" id="3.90.79.10:FF:000080">
    <property type="entry name" value="8-oxo-dGDP phosphatase NUDT18"/>
    <property type="match status" value="1"/>
</dbReference>
<comment type="catalytic activity">
    <reaction evidence="8">
        <text>8-oxo-dGDP + H2O = 8-oxo-dGMP + phosphate + H(+)</text>
        <dbReference type="Rhea" id="RHEA:32063"/>
        <dbReference type="ChEBI" id="CHEBI:15377"/>
        <dbReference type="ChEBI" id="CHEBI:15378"/>
        <dbReference type="ChEBI" id="CHEBI:43474"/>
        <dbReference type="ChEBI" id="CHEBI:63224"/>
        <dbReference type="ChEBI" id="CHEBI:63715"/>
        <dbReference type="EC" id="3.6.1.58"/>
    </reaction>
    <physiologicalReaction direction="left-to-right" evidence="8">
        <dbReference type="Rhea" id="RHEA:32064"/>
    </physiologicalReaction>
</comment>
<dbReference type="EMBL" id="SOYY01000012">
    <property type="protein sequence ID" value="KAA0713743.1"/>
    <property type="molecule type" value="Genomic_DNA"/>
</dbReference>
<evidence type="ECO:0000256" key="11">
    <source>
        <dbReference type="ARBA" id="ARBA00052843"/>
    </source>
</evidence>
<comment type="function">
    <text evidence="12">Mediates the hydrolysis of oxidized nucleoside diphosphate derivatives. Hydrolyzes 8-oxo-7,8-dihydroguanine (8-oxo-Gua)-containing deoxyribo- and ribonucleoside diphosphates to the monophosphates. Hydrolyzes 8-oxo-dGDP and 8-oxo-GDP with the same efficiencies. Also hydrolyzes 8-OH-dADP and 2-OH-dADP. Exhibited no or minimal hydrolysis activity against 8-oxo-dGTP, 8-oxo-GTP, dGTP, GTP, dGDP and GDP. Probably removes oxidized guanine nucleotides from both the DNA and RNA precursor pools.</text>
</comment>
<comment type="cofactor">
    <cofactor evidence="1">
        <name>Mn(2+)</name>
        <dbReference type="ChEBI" id="CHEBI:29035"/>
    </cofactor>
</comment>
<name>A0A5A9NVV9_9TELE</name>
<evidence type="ECO:0000313" key="20">
    <source>
        <dbReference type="Proteomes" id="UP000324632"/>
    </source>
</evidence>
<evidence type="ECO:0000256" key="3">
    <source>
        <dbReference type="ARBA" id="ARBA00005582"/>
    </source>
</evidence>
<comment type="catalytic activity">
    <reaction evidence="11">
        <text>2-oxo-dADP + H2O = 2-oxo-dAMP + phosphate + H(+)</text>
        <dbReference type="Rhea" id="RHEA:35223"/>
        <dbReference type="ChEBI" id="CHEBI:15377"/>
        <dbReference type="ChEBI" id="CHEBI:15378"/>
        <dbReference type="ChEBI" id="CHEBI:43474"/>
        <dbReference type="ChEBI" id="CHEBI:63212"/>
        <dbReference type="ChEBI" id="CHEBI:71363"/>
    </reaction>
    <physiologicalReaction direction="left-to-right" evidence="11">
        <dbReference type="Rhea" id="RHEA:35224"/>
    </physiologicalReaction>
</comment>